<organism evidence="2 3">
    <name type="scientific">Cannabis sativa</name>
    <name type="common">Hemp</name>
    <name type="synonym">Marijuana</name>
    <dbReference type="NCBI Taxonomy" id="3483"/>
    <lineage>
        <taxon>Eukaryota</taxon>
        <taxon>Viridiplantae</taxon>
        <taxon>Streptophyta</taxon>
        <taxon>Embryophyta</taxon>
        <taxon>Tracheophyta</taxon>
        <taxon>Spermatophyta</taxon>
        <taxon>Magnoliopsida</taxon>
        <taxon>eudicotyledons</taxon>
        <taxon>Gunneridae</taxon>
        <taxon>Pentapetalae</taxon>
        <taxon>rosids</taxon>
        <taxon>fabids</taxon>
        <taxon>Rosales</taxon>
        <taxon>Cannabaceae</taxon>
        <taxon>Cannabis</taxon>
    </lineage>
</organism>
<dbReference type="EMBL" id="JAATIP010000120">
    <property type="protein sequence ID" value="KAF4370034.1"/>
    <property type="molecule type" value="Genomic_DNA"/>
</dbReference>
<feature type="transmembrane region" description="Helical" evidence="1">
    <location>
        <begin position="115"/>
        <end position="134"/>
    </location>
</feature>
<protein>
    <submittedName>
        <fullName evidence="2">Uncharacterized protein</fullName>
    </submittedName>
</protein>
<keyword evidence="1" id="KW-0472">Membrane</keyword>
<dbReference type="PANTHER" id="PTHR36000">
    <property type="entry name" value="DEFECTIVE 1273 PROTEIN, PUTATIVE-RELATED"/>
    <property type="match status" value="1"/>
</dbReference>
<sequence length="184" mass="20574">MSQSGGPENVNMKINDVKEKLQKAIPDSVKELEWEKGADILVQQLLSLGQKAFKWLTVVLIAVSFLSDVIFTISRNQELVMPFGLLAGCLLADFFKETSIEVFPNSQGKRLNWNLIVIGCFFVLVKFISAFFGIRGKVFLLHVANGGFLQVLWLWTTLLKGKNEGNQENSLSQEHDSLAIEAND</sequence>
<evidence type="ECO:0000313" key="3">
    <source>
        <dbReference type="Proteomes" id="UP000525078"/>
    </source>
</evidence>
<dbReference type="PANTHER" id="PTHR36000:SF3">
    <property type="entry name" value="EMBRYO DEFECTIVE 1273"/>
    <property type="match status" value="1"/>
</dbReference>
<evidence type="ECO:0000256" key="1">
    <source>
        <dbReference type="SAM" id="Phobius"/>
    </source>
</evidence>
<keyword evidence="1" id="KW-0812">Transmembrane</keyword>
<comment type="caution">
    <text evidence="2">The sequence shown here is derived from an EMBL/GenBank/DDBJ whole genome shotgun (WGS) entry which is preliminary data.</text>
</comment>
<name>A0A7J6FH48_CANSA</name>
<reference evidence="2 3" key="1">
    <citation type="journal article" date="2020" name="bioRxiv">
        <title>Sequence and annotation of 42 cannabis genomes reveals extensive copy number variation in cannabinoid synthesis and pathogen resistance genes.</title>
        <authorList>
            <person name="Mckernan K.J."/>
            <person name="Helbert Y."/>
            <person name="Kane L.T."/>
            <person name="Ebling H."/>
            <person name="Zhang L."/>
            <person name="Liu B."/>
            <person name="Eaton Z."/>
            <person name="Mclaughlin S."/>
            <person name="Kingan S."/>
            <person name="Baybayan P."/>
            <person name="Concepcion G."/>
            <person name="Jordan M."/>
            <person name="Riva A."/>
            <person name="Barbazuk W."/>
            <person name="Harkins T."/>
        </authorList>
    </citation>
    <scope>NUCLEOTIDE SEQUENCE [LARGE SCALE GENOMIC DNA]</scope>
    <source>
        <strain evidence="3">cv. Jamaican Lion 4</strain>
        <tissue evidence="2">Leaf</tissue>
    </source>
</reference>
<accession>A0A7J6FH48</accession>
<dbReference type="Proteomes" id="UP000525078">
    <property type="component" value="Unassembled WGS sequence"/>
</dbReference>
<feature type="transmembrane region" description="Helical" evidence="1">
    <location>
        <begin position="140"/>
        <end position="159"/>
    </location>
</feature>
<proteinExistence type="predicted"/>
<keyword evidence="1" id="KW-1133">Transmembrane helix</keyword>
<feature type="transmembrane region" description="Helical" evidence="1">
    <location>
        <begin position="53"/>
        <end position="73"/>
    </location>
</feature>
<evidence type="ECO:0000313" key="2">
    <source>
        <dbReference type="EMBL" id="KAF4370034.1"/>
    </source>
</evidence>
<dbReference type="AlphaFoldDB" id="A0A7J6FH48"/>
<gene>
    <name evidence="2" type="ORF">F8388_015830</name>
</gene>